<dbReference type="InterPro" id="IPR014284">
    <property type="entry name" value="RNA_pol_sigma-70_dom"/>
</dbReference>
<proteinExistence type="inferred from homology"/>
<evidence type="ECO:0000313" key="10">
    <source>
        <dbReference type="Proteomes" id="UP000031980"/>
    </source>
</evidence>
<dbReference type="InterPro" id="IPR007627">
    <property type="entry name" value="RNA_pol_sigma70_r2"/>
</dbReference>
<dbReference type="Gene3D" id="1.10.10.10">
    <property type="entry name" value="Winged helix-like DNA-binding domain superfamily/Winged helix DNA-binding domain"/>
    <property type="match status" value="1"/>
</dbReference>
<reference evidence="8 9" key="2">
    <citation type="submission" date="2014-07" db="EMBL/GenBank/DDBJ databases">
        <title>Porphyromonadaceae bacterium OUH 334697 = ATCC BAA-2682 = DSM 28341 draft genome.</title>
        <authorList>
            <person name="Sydenham T.V."/>
            <person name="Hasman H."/>
            <person name="Justesen U.S."/>
        </authorList>
    </citation>
    <scope>NUCLEOTIDE SEQUENCE [LARGE SCALE GENOMIC DNA]</scope>
    <source>
        <strain evidence="8 9">OUH 334697</strain>
    </source>
</reference>
<dbReference type="SUPFAM" id="SSF88946">
    <property type="entry name" value="Sigma2 domain of RNA polymerase sigma factors"/>
    <property type="match status" value="1"/>
</dbReference>
<organism evidence="7 10">
    <name type="scientific">Sanguibacteroides justesenii</name>
    <dbReference type="NCBI Taxonomy" id="1547597"/>
    <lineage>
        <taxon>Bacteria</taxon>
        <taxon>Pseudomonadati</taxon>
        <taxon>Bacteroidota</taxon>
        <taxon>Bacteroidia</taxon>
        <taxon>Bacteroidales</taxon>
        <taxon>Porphyromonadaceae</taxon>
        <taxon>Sanguibacteroides</taxon>
    </lineage>
</organism>
<comment type="caution">
    <text evidence="7">The sequence shown here is derived from an EMBL/GenBank/DDBJ whole genome shotgun (WGS) entry which is preliminary data.</text>
</comment>
<name>A0A0C3RDI6_9PORP</name>
<keyword evidence="4" id="KW-0804">Transcription</keyword>
<evidence type="ECO:0000313" key="8">
    <source>
        <dbReference type="EMBL" id="KIO45049.1"/>
    </source>
</evidence>
<keyword evidence="3" id="KW-0731">Sigma factor</keyword>
<comment type="similarity">
    <text evidence="1">Belongs to the sigma-70 factor family. ECF subfamily.</text>
</comment>
<dbReference type="Proteomes" id="UP000031937">
    <property type="component" value="Unassembled WGS sequence"/>
</dbReference>
<feature type="domain" description="RNA polymerase sigma-70 region 2" evidence="5">
    <location>
        <begin position="16"/>
        <end position="77"/>
    </location>
</feature>
<dbReference type="PANTHER" id="PTHR43133">
    <property type="entry name" value="RNA POLYMERASE ECF-TYPE SIGMA FACTO"/>
    <property type="match status" value="1"/>
</dbReference>
<dbReference type="InterPro" id="IPR036388">
    <property type="entry name" value="WH-like_DNA-bd_sf"/>
</dbReference>
<reference evidence="7 10" key="1">
    <citation type="submission" date="2014-07" db="EMBL/GenBank/DDBJ databases">
        <title>Porphyromonadaceae bacterium OUH 308042 = ATCC BAA-2681 = DSM 28342 draft genome.</title>
        <authorList>
            <person name="Sydenham T.V."/>
            <person name="Hasman H."/>
            <person name="Justensen U.S."/>
        </authorList>
    </citation>
    <scope>NUCLEOTIDE SEQUENCE [LARGE SCALE GENOMIC DNA]</scope>
    <source>
        <strain evidence="7 10">OUH 308042</strain>
    </source>
</reference>
<dbReference type="Pfam" id="PF04542">
    <property type="entry name" value="Sigma70_r2"/>
    <property type="match status" value="1"/>
</dbReference>
<dbReference type="PANTHER" id="PTHR43133:SF46">
    <property type="entry name" value="RNA POLYMERASE SIGMA-70 FACTOR ECF SUBFAMILY"/>
    <property type="match status" value="1"/>
</dbReference>
<evidence type="ECO:0000256" key="3">
    <source>
        <dbReference type="ARBA" id="ARBA00023082"/>
    </source>
</evidence>
<dbReference type="InterPro" id="IPR014327">
    <property type="entry name" value="RNA_pol_sigma70_bacteroid"/>
</dbReference>
<dbReference type="EMBL" id="JPIU01000049">
    <property type="protein sequence ID" value="KIO42834.1"/>
    <property type="molecule type" value="Genomic_DNA"/>
</dbReference>
<feature type="domain" description="RNA polymerase sigma factor 70 region 4 type 2" evidence="6">
    <location>
        <begin position="107"/>
        <end position="159"/>
    </location>
</feature>
<dbReference type="Pfam" id="PF08281">
    <property type="entry name" value="Sigma70_r4_2"/>
    <property type="match status" value="1"/>
</dbReference>
<evidence type="ECO:0000259" key="6">
    <source>
        <dbReference type="Pfam" id="PF08281"/>
    </source>
</evidence>
<sequence length="177" mass="21070">MFATDEKCKETFCKFYPGLCLFAHRIVKNFDEAEDIVQNTFIALWNKNVELTKKTSLKSYLYSSVYNACINHVKKQAYVGEKMKEFHQEEYDDKNYLLQRIENEVIEEIFHTIERLPEECKKVFKLSYIEGLEVNRVAEILDISENTVKTQRLRARKFLKENLKDLFPLLLLFIPNL</sequence>
<evidence type="ECO:0000259" key="5">
    <source>
        <dbReference type="Pfam" id="PF04542"/>
    </source>
</evidence>
<evidence type="ECO:0008006" key="11">
    <source>
        <dbReference type="Google" id="ProtNLM"/>
    </source>
</evidence>
<dbReference type="GO" id="GO:0016987">
    <property type="term" value="F:sigma factor activity"/>
    <property type="evidence" value="ECO:0007669"/>
    <property type="project" value="UniProtKB-KW"/>
</dbReference>
<dbReference type="Proteomes" id="UP000031980">
    <property type="component" value="Unassembled WGS sequence"/>
</dbReference>
<dbReference type="Gene3D" id="1.10.1740.10">
    <property type="match status" value="1"/>
</dbReference>
<dbReference type="AlphaFoldDB" id="A0A0C3RDI6"/>
<gene>
    <name evidence="7" type="ORF">BA92_13270</name>
    <name evidence="8" type="ORF">IE90_06290</name>
</gene>
<dbReference type="InterPro" id="IPR013324">
    <property type="entry name" value="RNA_pol_sigma_r3/r4-like"/>
</dbReference>
<evidence type="ECO:0000256" key="1">
    <source>
        <dbReference type="ARBA" id="ARBA00010641"/>
    </source>
</evidence>
<evidence type="ECO:0000256" key="4">
    <source>
        <dbReference type="ARBA" id="ARBA00023163"/>
    </source>
</evidence>
<dbReference type="NCBIfam" id="TIGR02937">
    <property type="entry name" value="sigma70-ECF"/>
    <property type="match status" value="1"/>
</dbReference>
<protein>
    <recommendedName>
        <fullName evidence="11">RNA polymerase sigma-70 factor</fullName>
    </recommendedName>
</protein>
<evidence type="ECO:0000313" key="7">
    <source>
        <dbReference type="EMBL" id="KIO42834.1"/>
    </source>
</evidence>
<dbReference type="InterPro" id="IPR039425">
    <property type="entry name" value="RNA_pol_sigma-70-like"/>
</dbReference>
<dbReference type="InterPro" id="IPR013325">
    <property type="entry name" value="RNA_pol_sigma_r2"/>
</dbReference>
<dbReference type="NCBIfam" id="TIGR02985">
    <property type="entry name" value="Sig70_bacteroi1"/>
    <property type="match status" value="1"/>
</dbReference>
<dbReference type="SUPFAM" id="SSF88659">
    <property type="entry name" value="Sigma3 and sigma4 domains of RNA polymerase sigma factors"/>
    <property type="match status" value="1"/>
</dbReference>
<evidence type="ECO:0000256" key="2">
    <source>
        <dbReference type="ARBA" id="ARBA00023015"/>
    </source>
</evidence>
<dbReference type="CDD" id="cd06171">
    <property type="entry name" value="Sigma70_r4"/>
    <property type="match status" value="1"/>
</dbReference>
<accession>A0A0C3RDI6</accession>
<keyword evidence="2" id="KW-0805">Transcription regulation</keyword>
<evidence type="ECO:0000313" key="9">
    <source>
        <dbReference type="Proteomes" id="UP000031937"/>
    </source>
</evidence>
<dbReference type="EMBL" id="JPIT01000018">
    <property type="protein sequence ID" value="KIO45049.1"/>
    <property type="molecule type" value="Genomic_DNA"/>
</dbReference>
<dbReference type="GO" id="GO:0006352">
    <property type="term" value="P:DNA-templated transcription initiation"/>
    <property type="evidence" value="ECO:0007669"/>
    <property type="project" value="InterPro"/>
</dbReference>
<dbReference type="GO" id="GO:0003677">
    <property type="term" value="F:DNA binding"/>
    <property type="evidence" value="ECO:0007669"/>
    <property type="project" value="InterPro"/>
</dbReference>
<keyword evidence="10" id="KW-1185">Reference proteome</keyword>
<dbReference type="InterPro" id="IPR013249">
    <property type="entry name" value="RNA_pol_sigma70_r4_t2"/>
</dbReference>